<dbReference type="InterPro" id="IPR001254">
    <property type="entry name" value="Trypsin_dom"/>
</dbReference>
<dbReference type="GO" id="GO:0004252">
    <property type="term" value="F:serine-type endopeptidase activity"/>
    <property type="evidence" value="ECO:0007669"/>
    <property type="project" value="InterPro"/>
</dbReference>
<dbReference type="InterPro" id="IPR033116">
    <property type="entry name" value="TRYPSIN_SER"/>
</dbReference>
<keyword evidence="4" id="KW-0720">Serine protease</keyword>
<keyword evidence="4" id="KW-0378">Hydrolase</keyword>
<dbReference type="GO" id="GO:0006508">
    <property type="term" value="P:proteolysis"/>
    <property type="evidence" value="ECO:0007669"/>
    <property type="project" value="UniProtKB-KW"/>
</dbReference>
<dbReference type="CDD" id="cd00190">
    <property type="entry name" value="Tryp_SPc"/>
    <property type="match status" value="1"/>
</dbReference>
<dbReference type="FunFam" id="2.40.10.10:FF:000002">
    <property type="entry name" value="Transmembrane protease serine"/>
    <property type="match status" value="1"/>
</dbReference>
<feature type="domain" description="Peptidase S1" evidence="6">
    <location>
        <begin position="30"/>
        <end position="259"/>
    </location>
</feature>
<dbReference type="InterPro" id="IPR050430">
    <property type="entry name" value="Peptidase_S1"/>
</dbReference>
<keyword evidence="3" id="KW-1015">Disulfide bond</keyword>
<evidence type="ECO:0000256" key="1">
    <source>
        <dbReference type="ARBA" id="ARBA00007664"/>
    </source>
</evidence>
<dbReference type="SUPFAM" id="SSF50494">
    <property type="entry name" value="Trypsin-like serine proteases"/>
    <property type="match status" value="1"/>
</dbReference>
<keyword evidence="4" id="KW-0645">Protease</keyword>
<proteinExistence type="inferred from homology"/>
<sequence>MSNMTVLLLALLCFSSRLPTAAAQVGDTRIVGGTQVGMDEFPFYGDWEWGCGTSLIGPNMVLTAAHCEDSSRGDPIRFRTNIADDPMATPYYVDDYWVHPLYDPTFGESFDYMVMRLTSVVNNPEYALLNDDPNFPSPGESLTVMGSGWLSETAGSSSPTVQKVDVDYIEDCKAGNSAYATYTYLHPGPFEEMMCAGYMTGQQDACFGDSGGPLFKETAPGEFTQVGIVSWGDGCARARAPGVYSRVSTAYHWIKSIACHETNGEPVGPMHKIARGNFFIKIKDDANLGQISMILRYKRPNHDAEWRTVGEWAQGHFGGDATADTGSQEIQYHEQPALGYYDCIVTSANGQGLPAGTIEFYQVSEQNSNNVQFLDAWDGAVDASTGVGNKVFRLDVWFH</sequence>
<evidence type="ECO:0000256" key="2">
    <source>
        <dbReference type="ARBA" id="ARBA00023026"/>
    </source>
</evidence>
<evidence type="ECO:0000256" key="5">
    <source>
        <dbReference type="SAM" id="SignalP"/>
    </source>
</evidence>
<dbReference type="Pfam" id="PF00089">
    <property type="entry name" value="Trypsin"/>
    <property type="match status" value="1"/>
</dbReference>
<dbReference type="InterPro" id="IPR018114">
    <property type="entry name" value="TRYPSIN_HIS"/>
</dbReference>
<comment type="similarity">
    <text evidence="1">Belongs to the peptidase S1 family.</text>
</comment>
<keyword evidence="8" id="KW-1185">Reference proteome</keyword>
<organism evidence="7 8">
    <name type="scientific">Seminavis robusta</name>
    <dbReference type="NCBI Taxonomy" id="568900"/>
    <lineage>
        <taxon>Eukaryota</taxon>
        <taxon>Sar</taxon>
        <taxon>Stramenopiles</taxon>
        <taxon>Ochrophyta</taxon>
        <taxon>Bacillariophyta</taxon>
        <taxon>Bacillariophyceae</taxon>
        <taxon>Bacillariophycidae</taxon>
        <taxon>Naviculales</taxon>
        <taxon>Naviculaceae</taxon>
        <taxon>Seminavis</taxon>
    </lineage>
</organism>
<evidence type="ECO:0000256" key="3">
    <source>
        <dbReference type="ARBA" id="ARBA00023157"/>
    </source>
</evidence>
<dbReference type="PROSITE" id="PS00134">
    <property type="entry name" value="TRYPSIN_HIS"/>
    <property type="match status" value="1"/>
</dbReference>
<dbReference type="PROSITE" id="PS00135">
    <property type="entry name" value="TRYPSIN_SER"/>
    <property type="match status" value="1"/>
</dbReference>
<evidence type="ECO:0000313" key="7">
    <source>
        <dbReference type="EMBL" id="CAB9496863.1"/>
    </source>
</evidence>
<dbReference type="PRINTS" id="PR00722">
    <property type="entry name" value="CHYMOTRYPSIN"/>
</dbReference>
<comment type="caution">
    <text evidence="7">The sequence shown here is derived from an EMBL/GenBank/DDBJ whole genome shotgun (WGS) entry which is preliminary data.</text>
</comment>
<evidence type="ECO:0000313" key="8">
    <source>
        <dbReference type="Proteomes" id="UP001153069"/>
    </source>
</evidence>
<dbReference type="PANTHER" id="PTHR24276">
    <property type="entry name" value="POLYSERASE-RELATED"/>
    <property type="match status" value="1"/>
</dbReference>
<dbReference type="OrthoDB" id="104223at2759"/>
<dbReference type="InterPro" id="IPR001314">
    <property type="entry name" value="Peptidase_S1A"/>
</dbReference>
<keyword evidence="2" id="KW-0843">Virulence</keyword>
<name>A0A9N8D5N1_9STRA</name>
<gene>
    <name evidence="7" type="ORF">SEMRO_10_G008240.1</name>
</gene>
<dbReference type="EMBL" id="CAICTM010000010">
    <property type="protein sequence ID" value="CAB9496863.1"/>
    <property type="molecule type" value="Genomic_DNA"/>
</dbReference>
<dbReference type="PANTHER" id="PTHR24276:SF91">
    <property type="entry name" value="AT26814P-RELATED"/>
    <property type="match status" value="1"/>
</dbReference>
<dbReference type="Proteomes" id="UP001153069">
    <property type="component" value="Unassembled WGS sequence"/>
</dbReference>
<reference evidence="7" key="1">
    <citation type="submission" date="2020-06" db="EMBL/GenBank/DDBJ databases">
        <authorList>
            <consortium name="Plant Systems Biology data submission"/>
        </authorList>
    </citation>
    <scope>NUCLEOTIDE SEQUENCE</scope>
    <source>
        <strain evidence="7">D6</strain>
    </source>
</reference>
<dbReference type="Gene3D" id="2.40.10.10">
    <property type="entry name" value="Trypsin-like serine proteases"/>
    <property type="match status" value="1"/>
</dbReference>
<dbReference type="InterPro" id="IPR043504">
    <property type="entry name" value="Peptidase_S1_PA_chymotrypsin"/>
</dbReference>
<feature type="chain" id="PRO_5040367854" evidence="5">
    <location>
        <begin position="24"/>
        <end position="399"/>
    </location>
</feature>
<keyword evidence="5" id="KW-0732">Signal</keyword>
<protein>
    <submittedName>
        <fullName evidence="7">Plasminogen</fullName>
    </submittedName>
</protein>
<feature type="signal peptide" evidence="5">
    <location>
        <begin position="1"/>
        <end position="23"/>
    </location>
</feature>
<dbReference type="AlphaFoldDB" id="A0A9N8D5N1"/>
<evidence type="ECO:0000259" key="6">
    <source>
        <dbReference type="PROSITE" id="PS50240"/>
    </source>
</evidence>
<dbReference type="InterPro" id="IPR009003">
    <property type="entry name" value="Peptidase_S1_PA"/>
</dbReference>
<accession>A0A9N8D5N1</accession>
<evidence type="ECO:0000256" key="4">
    <source>
        <dbReference type="RuleBase" id="RU363034"/>
    </source>
</evidence>
<dbReference type="SMART" id="SM00020">
    <property type="entry name" value="Tryp_SPc"/>
    <property type="match status" value="1"/>
</dbReference>
<dbReference type="PROSITE" id="PS50240">
    <property type="entry name" value="TRYPSIN_DOM"/>
    <property type="match status" value="1"/>
</dbReference>